<dbReference type="GO" id="GO:0000287">
    <property type="term" value="F:magnesium ion binding"/>
    <property type="evidence" value="ECO:0007669"/>
    <property type="project" value="UniProtKB-UniRule"/>
</dbReference>
<dbReference type="EMBL" id="CABHMZ010000013">
    <property type="protein sequence ID" value="VUW99353.1"/>
    <property type="molecule type" value="Genomic_DNA"/>
</dbReference>
<keyword evidence="5 13" id="KW-0436">Ligase</keyword>
<reference evidence="16 17" key="1">
    <citation type="submission" date="2019-07" db="EMBL/GenBank/DDBJ databases">
        <authorList>
            <person name="Hibberd C M."/>
            <person name="Gehrig L. J."/>
            <person name="Chang H.-W."/>
            <person name="Venkatesh S."/>
        </authorList>
    </citation>
    <scope>NUCLEOTIDE SEQUENCE [LARGE SCALE GENOMIC DNA]</scope>
    <source>
        <strain evidence="16">Streptococcus_constellatus_SS_Bg39</strain>
    </source>
</reference>
<dbReference type="InterPro" id="IPR004365">
    <property type="entry name" value="NA-bd_OB_tRNA"/>
</dbReference>
<evidence type="ECO:0000256" key="12">
    <source>
        <dbReference type="ARBA" id="ARBA00048573"/>
    </source>
</evidence>
<dbReference type="Proteomes" id="UP000385544">
    <property type="component" value="Unassembled WGS sequence"/>
</dbReference>
<dbReference type="GO" id="GO:0016740">
    <property type="term" value="F:transferase activity"/>
    <property type="evidence" value="ECO:0007669"/>
    <property type="project" value="UniProtKB-ARBA"/>
</dbReference>
<evidence type="ECO:0000256" key="13">
    <source>
        <dbReference type="HAMAP-Rule" id="MF_00252"/>
    </source>
</evidence>
<sequence>MTTEHIEELNDQQLIRREKMAALAEQGIDPFGKRFERTADSAQLKEKYSDKTKEELHELAETATIAGRLMTKRGKGKVGFAHIQDREGQIQIYVRKDTVGEENYQIFKKADIGDFLGIEGEVMRTDMGELSIKATHITHLSKALRPLPEKFHGLTDVETIYRKRYLDLISNRESFDRFVTRSRIVSEIRRYLDNQGFLEVETPVLHNEAGGAAARPFITHHNAQNIDMVLRIATELHLKRLIVGGMERVYEMGRIFRNEGMDATHNPEFTTIEVYQAYADFEDIMDLTEGIIQSAAKAVTDAESVPYQGTEIFIGRKFARKHMLEAIKEQTGIDFWKDMTLEEATALAKEHHVTVEKHFTVGHIINAFFEDFVEDTLIQPTFIYGHPVEVSPLAKKNADDPRFTDRFELFIVGREFANAFTELNDPIDQLARFEAQAKAKELGDDEATGIDYDYVEALEYGMPPTGGLGIGIDRLIMLLTDVTSIRDVLLFPTMK</sequence>
<evidence type="ECO:0000256" key="3">
    <source>
        <dbReference type="ARBA" id="ARBA00011738"/>
    </source>
</evidence>
<evidence type="ECO:0000313" key="16">
    <source>
        <dbReference type="EMBL" id="VUW99353.1"/>
    </source>
</evidence>
<dbReference type="HAMAP" id="MF_00252">
    <property type="entry name" value="Lys_tRNA_synth_class2"/>
    <property type="match status" value="1"/>
</dbReference>
<feature type="binding site" evidence="13">
    <location>
        <position position="408"/>
    </location>
    <ligand>
        <name>Mg(2+)</name>
        <dbReference type="ChEBI" id="CHEBI:18420"/>
        <label>1</label>
    </ligand>
</feature>
<gene>
    <name evidence="13 16" type="primary">lysS</name>
    <name evidence="16" type="ORF">SCSS39_00962</name>
</gene>
<evidence type="ECO:0000256" key="5">
    <source>
        <dbReference type="ARBA" id="ARBA00022598"/>
    </source>
</evidence>
<keyword evidence="4 13" id="KW-0963">Cytoplasm</keyword>
<name>A0A564SX40_STRCV</name>
<comment type="subunit">
    <text evidence="3 13">Homodimer.</text>
</comment>
<comment type="catalytic activity">
    <reaction evidence="12 13 14">
        <text>tRNA(Lys) + L-lysine + ATP = L-lysyl-tRNA(Lys) + AMP + diphosphate</text>
        <dbReference type="Rhea" id="RHEA:20792"/>
        <dbReference type="Rhea" id="RHEA-COMP:9696"/>
        <dbReference type="Rhea" id="RHEA-COMP:9697"/>
        <dbReference type="ChEBI" id="CHEBI:30616"/>
        <dbReference type="ChEBI" id="CHEBI:32551"/>
        <dbReference type="ChEBI" id="CHEBI:33019"/>
        <dbReference type="ChEBI" id="CHEBI:78442"/>
        <dbReference type="ChEBI" id="CHEBI:78529"/>
        <dbReference type="ChEBI" id="CHEBI:456215"/>
        <dbReference type="EC" id="6.1.1.6"/>
    </reaction>
</comment>
<dbReference type="SUPFAM" id="SSF55681">
    <property type="entry name" value="Class II aaRS and biotin synthetases"/>
    <property type="match status" value="1"/>
</dbReference>
<evidence type="ECO:0000256" key="8">
    <source>
        <dbReference type="ARBA" id="ARBA00022840"/>
    </source>
</evidence>
<dbReference type="InterPro" id="IPR044136">
    <property type="entry name" value="Lys-tRNA-ligase_II_N"/>
</dbReference>
<keyword evidence="8 13" id="KW-0067">ATP-binding</keyword>
<keyword evidence="6 13" id="KW-0479">Metal-binding</keyword>
<feature type="domain" description="Aminoacyl-transfer RNA synthetases class-II family profile" evidence="15">
    <location>
        <begin position="178"/>
        <end position="492"/>
    </location>
</feature>
<evidence type="ECO:0000313" key="17">
    <source>
        <dbReference type="Proteomes" id="UP000385544"/>
    </source>
</evidence>
<organism evidence="16 17">
    <name type="scientific">Streptococcus constellatus</name>
    <dbReference type="NCBI Taxonomy" id="76860"/>
    <lineage>
        <taxon>Bacteria</taxon>
        <taxon>Bacillati</taxon>
        <taxon>Bacillota</taxon>
        <taxon>Bacilli</taxon>
        <taxon>Lactobacillales</taxon>
        <taxon>Streptococcaceae</taxon>
        <taxon>Streptococcus</taxon>
        <taxon>Streptococcus anginosus group</taxon>
    </lineage>
</organism>
<evidence type="ECO:0000256" key="14">
    <source>
        <dbReference type="RuleBase" id="RU000336"/>
    </source>
</evidence>
<dbReference type="GO" id="GO:0006430">
    <property type="term" value="P:lysyl-tRNA aminoacylation"/>
    <property type="evidence" value="ECO:0007669"/>
    <property type="project" value="UniProtKB-UniRule"/>
</dbReference>
<dbReference type="SUPFAM" id="SSF50249">
    <property type="entry name" value="Nucleic acid-binding proteins"/>
    <property type="match status" value="1"/>
</dbReference>
<dbReference type="Pfam" id="PF01336">
    <property type="entry name" value="tRNA_anti-codon"/>
    <property type="match status" value="1"/>
</dbReference>
<comment type="similarity">
    <text evidence="2 13">Belongs to the class-II aminoacyl-tRNA synthetase family.</text>
</comment>
<dbReference type="CDD" id="cd00775">
    <property type="entry name" value="LysRS_core"/>
    <property type="match status" value="1"/>
</dbReference>
<dbReference type="CDD" id="cd04322">
    <property type="entry name" value="LysRS_N"/>
    <property type="match status" value="1"/>
</dbReference>
<dbReference type="Gene3D" id="2.40.50.140">
    <property type="entry name" value="Nucleic acid-binding proteins"/>
    <property type="match status" value="1"/>
</dbReference>
<feature type="binding site" evidence="13">
    <location>
        <position position="415"/>
    </location>
    <ligand>
        <name>Mg(2+)</name>
        <dbReference type="ChEBI" id="CHEBI:18420"/>
        <label>1</label>
    </ligand>
</feature>
<evidence type="ECO:0000256" key="7">
    <source>
        <dbReference type="ARBA" id="ARBA00022741"/>
    </source>
</evidence>
<evidence type="ECO:0000259" key="15">
    <source>
        <dbReference type="PROSITE" id="PS50862"/>
    </source>
</evidence>
<evidence type="ECO:0000256" key="6">
    <source>
        <dbReference type="ARBA" id="ARBA00022723"/>
    </source>
</evidence>
<dbReference type="GO" id="GO:0140096">
    <property type="term" value="F:catalytic activity, acting on a protein"/>
    <property type="evidence" value="ECO:0007669"/>
    <property type="project" value="UniProtKB-ARBA"/>
</dbReference>
<dbReference type="GO" id="GO:0004824">
    <property type="term" value="F:lysine-tRNA ligase activity"/>
    <property type="evidence" value="ECO:0007669"/>
    <property type="project" value="UniProtKB-UniRule"/>
</dbReference>
<dbReference type="PROSITE" id="PS50862">
    <property type="entry name" value="AA_TRNA_LIGASE_II"/>
    <property type="match status" value="1"/>
</dbReference>
<dbReference type="InterPro" id="IPR002313">
    <property type="entry name" value="Lys-tRNA-ligase_II"/>
</dbReference>
<dbReference type="PANTHER" id="PTHR42918">
    <property type="entry name" value="LYSYL-TRNA SYNTHETASE"/>
    <property type="match status" value="1"/>
</dbReference>
<evidence type="ECO:0000256" key="4">
    <source>
        <dbReference type="ARBA" id="ARBA00022490"/>
    </source>
</evidence>
<dbReference type="NCBIfam" id="NF001756">
    <property type="entry name" value="PRK00484.1"/>
    <property type="match status" value="1"/>
</dbReference>
<dbReference type="AlphaFoldDB" id="A0A564SX40"/>
<proteinExistence type="inferred from homology"/>
<dbReference type="FunFam" id="3.30.930.10:FF:000001">
    <property type="entry name" value="Lysine--tRNA ligase"/>
    <property type="match status" value="1"/>
</dbReference>
<dbReference type="InterPro" id="IPR018149">
    <property type="entry name" value="Lys-tRNA-synth_II_C"/>
</dbReference>
<dbReference type="GO" id="GO:0005524">
    <property type="term" value="F:ATP binding"/>
    <property type="evidence" value="ECO:0007669"/>
    <property type="project" value="UniProtKB-UniRule"/>
</dbReference>
<dbReference type="InterPro" id="IPR012340">
    <property type="entry name" value="NA-bd_OB-fold"/>
</dbReference>
<keyword evidence="7 13" id="KW-0547">Nucleotide-binding</keyword>
<comment type="subcellular location">
    <subcellularLocation>
        <location evidence="1 13">Cytoplasm</location>
    </subcellularLocation>
</comment>
<dbReference type="Pfam" id="PF00152">
    <property type="entry name" value="tRNA-synt_2"/>
    <property type="match status" value="1"/>
</dbReference>
<evidence type="ECO:0000256" key="2">
    <source>
        <dbReference type="ARBA" id="ARBA00008226"/>
    </source>
</evidence>
<dbReference type="Gene3D" id="3.30.930.10">
    <property type="entry name" value="Bira Bifunctional Protein, Domain 2"/>
    <property type="match status" value="1"/>
</dbReference>
<evidence type="ECO:0000256" key="11">
    <source>
        <dbReference type="ARBA" id="ARBA00023146"/>
    </source>
</evidence>
<dbReference type="GO" id="GO:0005829">
    <property type="term" value="C:cytosol"/>
    <property type="evidence" value="ECO:0007669"/>
    <property type="project" value="TreeGrafter"/>
</dbReference>
<dbReference type="FunFam" id="2.40.50.140:FF:000024">
    <property type="entry name" value="Lysine--tRNA ligase"/>
    <property type="match status" value="1"/>
</dbReference>
<dbReference type="InterPro" id="IPR004364">
    <property type="entry name" value="Aa-tRNA-synt_II"/>
</dbReference>
<dbReference type="InterPro" id="IPR006195">
    <property type="entry name" value="aa-tRNA-synth_II"/>
</dbReference>
<dbReference type="GO" id="GO:0000049">
    <property type="term" value="F:tRNA binding"/>
    <property type="evidence" value="ECO:0007669"/>
    <property type="project" value="TreeGrafter"/>
</dbReference>
<dbReference type="OrthoDB" id="9801152at2"/>
<feature type="binding site" evidence="13">
    <location>
        <position position="415"/>
    </location>
    <ligand>
        <name>Mg(2+)</name>
        <dbReference type="ChEBI" id="CHEBI:18420"/>
        <label>2</label>
    </ligand>
</feature>
<evidence type="ECO:0000256" key="10">
    <source>
        <dbReference type="ARBA" id="ARBA00022917"/>
    </source>
</evidence>
<evidence type="ECO:0000256" key="9">
    <source>
        <dbReference type="ARBA" id="ARBA00022842"/>
    </source>
</evidence>
<protein>
    <recommendedName>
        <fullName evidence="13">Lysine--tRNA ligase</fullName>
        <ecNumber evidence="13">6.1.1.6</ecNumber>
    </recommendedName>
    <alternativeName>
        <fullName evidence="13">Lysyl-tRNA synthetase</fullName>
        <shortName evidence="13">LysRS</shortName>
    </alternativeName>
</protein>
<dbReference type="NCBIfam" id="TIGR00499">
    <property type="entry name" value="lysS_bact"/>
    <property type="match status" value="1"/>
</dbReference>
<evidence type="ECO:0000256" key="1">
    <source>
        <dbReference type="ARBA" id="ARBA00004496"/>
    </source>
</evidence>
<dbReference type="RefSeq" id="WP_144208907.1">
    <property type="nucleotide sequence ID" value="NZ_CABHMZ010000013.1"/>
</dbReference>
<keyword evidence="9 13" id="KW-0460">Magnesium</keyword>
<dbReference type="PANTHER" id="PTHR42918:SF15">
    <property type="entry name" value="LYSINE--TRNA LIGASE, CHLOROPLASTIC_MITOCHONDRIAL"/>
    <property type="match status" value="1"/>
</dbReference>
<dbReference type="PRINTS" id="PR00982">
    <property type="entry name" value="TRNASYNTHLYS"/>
</dbReference>
<dbReference type="EC" id="6.1.1.6" evidence="13"/>
<keyword evidence="10 13" id="KW-0648">Protein biosynthesis</keyword>
<dbReference type="InterPro" id="IPR045864">
    <property type="entry name" value="aa-tRNA-synth_II/BPL/LPL"/>
</dbReference>
<accession>A0A564SX40</accession>
<keyword evidence="11 13" id="KW-0030">Aminoacyl-tRNA synthetase</keyword>
<comment type="cofactor">
    <cofactor evidence="13 14">
        <name>Mg(2+)</name>
        <dbReference type="ChEBI" id="CHEBI:18420"/>
    </cofactor>
    <text evidence="13 14">Binds 3 Mg(2+) ions per subunit.</text>
</comment>